<keyword evidence="1 3" id="KW-0853">WD repeat</keyword>
<proteinExistence type="predicted"/>
<dbReference type="SMART" id="SM00320">
    <property type="entry name" value="WD40"/>
    <property type="match status" value="2"/>
</dbReference>
<dbReference type="Pfam" id="PF00400">
    <property type="entry name" value="WD40"/>
    <property type="match status" value="1"/>
</dbReference>
<dbReference type="AlphaFoldDB" id="A0AAW2H864"/>
<dbReference type="PANTHER" id="PTHR44019:SF8">
    <property type="entry name" value="POC1 CENTRIOLAR PROTEIN HOMOLOG"/>
    <property type="match status" value="1"/>
</dbReference>
<dbReference type="GO" id="GO:0006506">
    <property type="term" value="P:GPI anchor biosynthetic process"/>
    <property type="evidence" value="ECO:0007669"/>
    <property type="project" value="InterPro"/>
</dbReference>
<dbReference type="InterPro" id="IPR050505">
    <property type="entry name" value="WDR55/POC1"/>
</dbReference>
<dbReference type="InterPro" id="IPR015943">
    <property type="entry name" value="WD40/YVTN_repeat-like_dom_sf"/>
</dbReference>
<feature type="transmembrane region" description="Helical" evidence="4">
    <location>
        <begin position="557"/>
        <end position="584"/>
    </location>
</feature>
<accession>A0AAW2H864</accession>
<evidence type="ECO:0000256" key="4">
    <source>
        <dbReference type="SAM" id="Phobius"/>
    </source>
</evidence>
<dbReference type="GO" id="GO:0016020">
    <property type="term" value="C:membrane"/>
    <property type="evidence" value="ECO:0007669"/>
    <property type="project" value="InterPro"/>
</dbReference>
<evidence type="ECO:0000256" key="1">
    <source>
        <dbReference type="ARBA" id="ARBA00022574"/>
    </source>
</evidence>
<dbReference type="Pfam" id="PF05024">
    <property type="entry name" value="Gpi1"/>
    <property type="match status" value="1"/>
</dbReference>
<keyword evidence="4" id="KW-1133">Transmembrane helix</keyword>
<sequence>MISSIGLLEKKFSLEKLEKYRIGEAAERPLPLPCIPADYESDSSELEDERILESDITLFSTYNNEEYSSIIFYVFGEDYFYAHHDAPVYGTAVDSRRVTLDARSYVALATYENDVSLYDVYVKNMVYPQITLSGHSDSVLSVDVFNNELYTGSQDKSVIKWDVSRREICERYEVGDEVHRLGLGDGFAVVAHQDIVLMQGGKRLRIKHGAEIEHLLVRDNLFYVSDTNGRLLCFDVRLPDKPLVQKQVHADAISSFDIGPSCIVTGSFDQSIKILDTNDFSEKRCIKTNDVVASLLASGPTQVSQLRVAQKCPTDSAPPAGMKRVNTIVLHRDLCEALQEDVDARAYLQKGTFVVDTISANMPNSKLRRRGDVTRVTGSWFFLEIGGQRLNTFRSSCCVLEDTVRVKVYNHDKAREKAQFAIAGRNAVSAMQNCLYLLGGVCSMQRMYIALIRAYMLSIAYLADNPMGIKQNRLLKTYFAEFFICTSRLQMMAAMSRHAWMIPPRYNILCLRVFNTLVSQLYRHAVQVLVDCINIFGGRSYNALKRRTDRVEYPPDVIILASIVFAFTTLVLYNIIGFYILAAAGQAVEATLNIFISTAMLALSSDALLYEGDAVKVRVVKSAHYAEYDVLQRIHRKRPTVLACMRAVLEERGIIKTGFLLKRVLLGDMFPGTFK</sequence>
<reference evidence="5" key="1">
    <citation type="journal article" date="2024" name="Gigascience">
        <title>Chromosome-level genome of the poultry shaft louse Menopon gallinae provides insight into the host-switching and adaptive evolution of parasitic lice.</title>
        <authorList>
            <person name="Xu Y."/>
            <person name="Ma L."/>
            <person name="Liu S."/>
            <person name="Liang Y."/>
            <person name="Liu Q."/>
            <person name="He Z."/>
            <person name="Tian L."/>
            <person name="Duan Y."/>
            <person name="Cai W."/>
            <person name="Li H."/>
            <person name="Song F."/>
        </authorList>
    </citation>
    <scope>NUCLEOTIDE SEQUENCE</scope>
    <source>
        <strain evidence="5">Cailab_2023a</strain>
    </source>
</reference>
<dbReference type="InterPro" id="IPR036322">
    <property type="entry name" value="WD40_repeat_dom_sf"/>
</dbReference>
<comment type="caution">
    <text evidence="5">The sequence shown here is derived from an EMBL/GenBank/DDBJ whole genome shotgun (WGS) entry which is preliminary data.</text>
</comment>
<feature type="repeat" description="WD" evidence="3">
    <location>
        <begin position="132"/>
        <end position="171"/>
    </location>
</feature>
<evidence type="ECO:0000256" key="2">
    <source>
        <dbReference type="ARBA" id="ARBA00022737"/>
    </source>
</evidence>
<dbReference type="SUPFAM" id="SSF50978">
    <property type="entry name" value="WD40 repeat-like"/>
    <property type="match status" value="1"/>
</dbReference>
<evidence type="ECO:0000313" key="5">
    <source>
        <dbReference type="EMBL" id="KAL0266019.1"/>
    </source>
</evidence>
<keyword evidence="2" id="KW-0677">Repeat</keyword>
<organism evidence="5">
    <name type="scientific">Menopon gallinae</name>
    <name type="common">poultry shaft louse</name>
    <dbReference type="NCBI Taxonomy" id="328185"/>
    <lineage>
        <taxon>Eukaryota</taxon>
        <taxon>Metazoa</taxon>
        <taxon>Ecdysozoa</taxon>
        <taxon>Arthropoda</taxon>
        <taxon>Hexapoda</taxon>
        <taxon>Insecta</taxon>
        <taxon>Pterygota</taxon>
        <taxon>Neoptera</taxon>
        <taxon>Paraneoptera</taxon>
        <taxon>Psocodea</taxon>
        <taxon>Troctomorpha</taxon>
        <taxon>Phthiraptera</taxon>
        <taxon>Amblycera</taxon>
        <taxon>Menoponidae</taxon>
        <taxon>Menopon</taxon>
    </lineage>
</organism>
<dbReference type="EMBL" id="JARGDH010000006">
    <property type="protein sequence ID" value="KAL0266019.1"/>
    <property type="molecule type" value="Genomic_DNA"/>
</dbReference>
<dbReference type="PROSITE" id="PS50082">
    <property type="entry name" value="WD_REPEATS_2"/>
    <property type="match status" value="1"/>
</dbReference>
<name>A0AAW2H864_9NEOP</name>
<evidence type="ECO:0000256" key="3">
    <source>
        <dbReference type="PROSITE-ProRule" id="PRU00221"/>
    </source>
</evidence>
<dbReference type="InterPro" id="IPR007720">
    <property type="entry name" value="PigQ/GPI1"/>
</dbReference>
<keyword evidence="4" id="KW-0812">Transmembrane</keyword>
<keyword evidence="4" id="KW-0472">Membrane</keyword>
<dbReference type="InterPro" id="IPR001680">
    <property type="entry name" value="WD40_rpt"/>
</dbReference>
<dbReference type="PANTHER" id="PTHR44019">
    <property type="entry name" value="WD REPEAT-CONTAINING PROTEIN 55"/>
    <property type="match status" value="1"/>
</dbReference>
<gene>
    <name evidence="5" type="ORF">PYX00_011736</name>
</gene>
<dbReference type="Gene3D" id="2.130.10.10">
    <property type="entry name" value="YVTN repeat-like/Quinoprotein amine dehydrogenase"/>
    <property type="match status" value="1"/>
</dbReference>
<protein>
    <submittedName>
        <fullName evidence="5">Uncharacterized protein</fullName>
    </submittedName>
</protein>